<name>A0A9W4WTJ9_9GLOM</name>
<dbReference type="AlphaFoldDB" id="A0A9W4WTJ9"/>
<dbReference type="EMBL" id="CAMKVN010003517">
    <property type="protein sequence ID" value="CAI2184933.1"/>
    <property type="molecule type" value="Genomic_DNA"/>
</dbReference>
<organism evidence="1 2">
    <name type="scientific">Funneliformis geosporum</name>
    <dbReference type="NCBI Taxonomy" id="1117311"/>
    <lineage>
        <taxon>Eukaryota</taxon>
        <taxon>Fungi</taxon>
        <taxon>Fungi incertae sedis</taxon>
        <taxon>Mucoromycota</taxon>
        <taxon>Glomeromycotina</taxon>
        <taxon>Glomeromycetes</taxon>
        <taxon>Glomerales</taxon>
        <taxon>Glomeraceae</taxon>
        <taxon>Funneliformis</taxon>
    </lineage>
</organism>
<comment type="caution">
    <text evidence="1">The sequence shown here is derived from an EMBL/GenBank/DDBJ whole genome shotgun (WGS) entry which is preliminary data.</text>
</comment>
<keyword evidence="2" id="KW-1185">Reference proteome</keyword>
<reference evidence="1" key="1">
    <citation type="submission" date="2022-08" db="EMBL/GenBank/DDBJ databases">
        <authorList>
            <person name="Kallberg Y."/>
            <person name="Tangrot J."/>
            <person name="Rosling A."/>
        </authorList>
    </citation>
    <scope>NUCLEOTIDE SEQUENCE</scope>
    <source>
        <strain evidence="1">Wild A</strain>
    </source>
</reference>
<feature type="non-terminal residue" evidence="1">
    <location>
        <position position="81"/>
    </location>
</feature>
<dbReference type="Proteomes" id="UP001153678">
    <property type="component" value="Unassembled WGS sequence"/>
</dbReference>
<evidence type="ECO:0000313" key="1">
    <source>
        <dbReference type="EMBL" id="CAI2184933.1"/>
    </source>
</evidence>
<evidence type="ECO:0000313" key="2">
    <source>
        <dbReference type="Proteomes" id="UP001153678"/>
    </source>
</evidence>
<sequence>MEVEYLEDVKEQLDFQRYFNVLLPQDEDSLRMRQKSSVLQYNLQGTNVEQQLVVIEGDIDLNQYWNDKKILPNLANNALVT</sequence>
<protein>
    <submittedName>
        <fullName evidence="1">1655_t:CDS:1</fullName>
    </submittedName>
</protein>
<accession>A0A9W4WTJ9</accession>
<proteinExistence type="predicted"/>
<gene>
    <name evidence="1" type="ORF">FWILDA_LOCUS11824</name>
</gene>